<organism evidence="3 4">
    <name type="scientific">Candidatus Methylacidiphilum fumarolicum</name>
    <dbReference type="NCBI Taxonomy" id="591154"/>
    <lineage>
        <taxon>Bacteria</taxon>
        <taxon>Pseudomonadati</taxon>
        <taxon>Verrucomicrobiota</taxon>
        <taxon>Methylacidiphilae</taxon>
        <taxon>Methylacidiphilales</taxon>
        <taxon>Methylacidiphilaceae</taxon>
        <taxon>Methylacidiphilum (ex Ratnadevi et al. 2023)</taxon>
    </lineage>
</organism>
<dbReference type="Pfam" id="PF01266">
    <property type="entry name" value="DAO"/>
    <property type="match status" value="1"/>
</dbReference>
<protein>
    <submittedName>
        <fullName evidence="3">FAD-dependent catabolic D-arginine dehydrogenase DauA</fullName>
        <ecNumber evidence="3">1.4.99.6</ecNumber>
    </submittedName>
</protein>
<proteinExistence type="predicted"/>
<reference evidence="3" key="1">
    <citation type="submission" date="2023-03" db="EMBL/GenBank/DDBJ databases">
        <authorList>
            <person name="Cremers G."/>
            <person name="Picone N."/>
        </authorList>
    </citation>
    <scope>NUCLEOTIDE SEQUENCE</scope>
    <source>
        <strain evidence="3">Sample_alias</strain>
    </source>
</reference>
<dbReference type="RefSeq" id="WP_009061108.1">
    <property type="nucleotide sequence ID" value="NZ_JAHXRZ010000001.1"/>
</dbReference>
<dbReference type="InterPro" id="IPR036188">
    <property type="entry name" value="FAD/NAD-bd_sf"/>
</dbReference>
<dbReference type="SUPFAM" id="SSF51905">
    <property type="entry name" value="FAD/NAD(P)-binding domain"/>
    <property type="match status" value="1"/>
</dbReference>
<dbReference type="PANTHER" id="PTHR13847">
    <property type="entry name" value="SARCOSINE DEHYDROGENASE-RELATED"/>
    <property type="match status" value="1"/>
</dbReference>
<accession>A0ABM9IBT1</accession>
<evidence type="ECO:0000256" key="1">
    <source>
        <dbReference type="ARBA" id="ARBA00023002"/>
    </source>
</evidence>
<dbReference type="Gene3D" id="3.50.50.60">
    <property type="entry name" value="FAD/NAD(P)-binding domain"/>
    <property type="match status" value="1"/>
</dbReference>
<dbReference type="EMBL" id="OX458932">
    <property type="protein sequence ID" value="CAI9085010.1"/>
    <property type="molecule type" value="Genomic_DNA"/>
</dbReference>
<dbReference type="EC" id="1.4.99.6" evidence="3"/>
<keyword evidence="4" id="KW-1185">Reference proteome</keyword>
<name>A0ABM9IBT1_9BACT</name>
<gene>
    <name evidence="3" type="primary">dauA</name>
    <name evidence="3" type="ORF">MFUM_0628</name>
</gene>
<dbReference type="GO" id="GO:0016491">
    <property type="term" value="F:oxidoreductase activity"/>
    <property type="evidence" value="ECO:0007669"/>
    <property type="project" value="UniProtKB-KW"/>
</dbReference>
<feature type="domain" description="FAD dependent oxidoreductase" evidence="2">
    <location>
        <begin position="5"/>
        <end position="349"/>
    </location>
</feature>
<dbReference type="InterPro" id="IPR006076">
    <property type="entry name" value="FAD-dep_OxRdtase"/>
</dbReference>
<evidence type="ECO:0000313" key="3">
    <source>
        <dbReference type="EMBL" id="CAI9085010.1"/>
    </source>
</evidence>
<dbReference type="Gene3D" id="3.30.9.10">
    <property type="entry name" value="D-Amino Acid Oxidase, subunit A, domain 2"/>
    <property type="match status" value="1"/>
</dbReference>
<evidence type="ECO:0000313" key="4">
    <source>
        <dbReference type="Proteomes" id="UP001161497"/>
    </source>
</evidence>
<dbReference type="Proteomes" id="UP001161497">
    <property type="component" value="Chromosome"/>
</dbReference>
<sequence length="381" mass="42292">MERADCLVIGAGIAGASVGFHLAIKGLSVIILEKESSAGYHSTGRSAVFFRGSHGLPSVRLLTQASKQFFESPPAPFFSIPLTTPRNALFIARKEKKEFLERWFKDNQSAHLSLRKIPSEEALQMVPVLKKESVEGGCILESSGKDINQPKLLQGYLEGVLQSGGKIYYKAFVKRIEKQQTEWVVEANDKLFKAPLLINAAGAWADEVACLASIKPLGIVPKRRTVITFDPPTNYSVEHWPMVLEISEEFYFKPYCQEILASPADRTPSIPCDAKPEEADCILAIKRLEQATTIKIDKINRKWAGLRSFVEDELPVIGFDPEERGFFWVAALGGSGIETSPAVGEMAACLAINYKLPEFFSFYNIDPEKYSPARIKSKRGT</sequence>
<evidence type="ECO:0000259" key="2">
    <source>
        <dbReference type="Pfam" id="PF01266"/>
    </source>
</evidence>
<dbReference type="PANTHER" id="PTHR13847:SF287">
    <property type="entry name" value="FAD-DEPENDENT OXIDOREDUCTASE DOMAIN-CONTAINING PROTEIN 1"/>
    <property type="match status" value="1"/>
</dbReference>
<keyword evidence="1 3" id="KW-0560">Oxidoreductase</keyword>